<accession>A0A0H3DNA2</accession>
<protein>
    <submittedName>
        <fullName evidence="10">Efflux ABC transporter, permease protein</fullName>
    </submittedName>
</protein>
<dbReference type="InterPro" id="IPR050250">
    <property type="entry name" value="Macrolide_Exporter_MacB"/>
</dbReference>
<name>A0A0H3DNA2_MYCPB</name>
<evidence type="ECO:0000256" key="2">
    <source>
        <dbReference type="ARBA" id="ARBA00022475"/>
    </source>
</evidence>
<dbReference type="EMBL" id="CP002077">
    <property type="protein sequence ID" value="ADK87197.1"/>
    <property type="molecule type" value="Genomic_DNA"/>
</dbReference>
<dbReference type="KEGG" id="mpj:MPNE_0091"/>
<dbReference type="eggNOG" id="COG0577">
    <property type="taxonomic scope" value="Bacteria"/>
</dbReference>
<evidence type="ECO:0000313" key="10">
    <source>
        <dbReference type="EMBL" id="ADK87197.1"/>
    </source>
</evidence>
<feature type="compositionally biased region" description="Polar residues" evidence="7">
    <location>
        <begin position="1180"/>
        <end position="1193"/>
    </location>
</feature>
<dbReference type="PATRIC" id="fig|722438.3.peg.86"/>
<dbReference type="PaxDb" id="722438-MPNE_0091"/>
<evidence type="ECO:0000256" key="5">
    <source>
        <dbReference type="ARBA" id="ARBA00023136"/>
    </source>
</evidence>
<keyword evidence="5 8" id="KW-0472">Membrane</keyword>
<feature type="domain" description="ABC3 transporter permease C-terminal" evidence="9">
    <location>
        <begin position="518"/>
        <end position="627"/>
    </location>
</feature>
<feature type="transmembrane region" description="Helical" evidence="8">
    <location>
        <begin position="1260"/>
        <end position="1281"/>
    </location>
</feature>
<feature type="transmembrane region" description="Helical" evidence="8">
    <location>
        <begin position="682"/>
        <end position="701"/>
    </location>
</feature>
<dbReference type="Proteomes" id="UP000007756">
    <property type="component" value="Chromosome"/>
</dbReference>
<keyword evidence="2" id="KW-1003">Cell membrane</keyword>
<dbReference type="InterPro" id="IPR003838">
    <property type="entry name" value="ABC3_permease_C"/>
</dbReference>
<comment type="similarity">
    <text evidence="6">Belongs to the ABC-4 integral membrane protein family.</text>
</comment>
<dbReference type="Pfam" id="PF02687">
    <property type="entry name" value="FtsX"/>
    <property type="match status" value="1"/>
</dbReference>
<proteinExistence type="inferred from homology"/>
<feature type="transmembrane region" description="Helical" evidence="8">
    <location>
        <begin position="1302"/>
        <end position="1329"/>
    </location>
</feature>
<organism evidence="10 11">
    <name type="scientific">Mycoplasmoides pneumoniae (strain ATCC 15531 / DSM 23978 / CIP 103766 / NBRC 14401 / NCTC 10119 / FH)</name>
    <name type="common">Mycoplasma pneumoniae</name>
    <dbReference type="NCBI Taxonomy" id="722438"/>
    <lineage>
        <taxon>Bacteria</taxon>
        <taxon>Bacillati</taxon>
        <taxon>Mycoplasmatota</taxon>
        <taxon>Mycoplasmoidales</taxon>
        <taxon>Mycoplasmoidaceae</taxon>
        <taxon>Mycoplasmoides</taxon>
    </lineage>
</organism>
<evidence type="ECO:0000256" key="8">
    <source>
        <dbReference type="SAM" id="Phobius"/>
    </source>
</evidence>
<dbReference type="PANTHER" id="PTHR30572:SF4">
    <property type="entry name" value="ABC TRANSPORTER PERMEASE YTRF"/>
    <property type="match status" value="1"/>
</dbReference>
<evidence type="ECO:0000256" key="1">
    <source>
        <dbReference type="ARBA" id="ARBA00004651"/>
    </source>
</evidence>
<evidence type="ECO:0000256" key="7">
    <source>
        <dbReference type="SAM" id="MobiDB-lite"/>
    </source>
</evidence>
<reference evidence="10 11" key="1">
    <citation type="journal article" date="2010" name="Appl. Environ. Microbiol.">
        <title>Targeted chromosomal knockouts in Mycoplasma pneumoniae.</title>
        <authorList>
            <person name="Krishnakumar R."/>
            <person name="Assad-Garcia N."/>
            <person name="Benders G.A."/>
            <person name="Phan Q."/>
            <person name="Montague M.G."/>
            <person name="Glass J.I."/>
        </authorList>
    </citation>
    <scope>NUCLEOTIDE SEQUENCE [LARGE SCALE GENOMIC DNA]</scope>
    <source>
        <strain evidence="11">ATCC 15531 / DSM 22911 / NBRC 14401 / NCTC 10119 / FH</strain>
    </source>
</reference>
<dbReference type="PANTHER" id="PTHR30572">
    <property type="entry name" value="MEMBRANE COMPONENT OF TRANSPORTER-RELATED"/>
    <property type="match status" value="1"/>
</dbReference>
<feature type="transmembrane region" description="Helical" evidence="8">
    <location>
        <begin position="611"/>
        <end position="633"/>
    </location>
</feature>
<dbReference type="HOGENOM" id="CLU_256964_0_0_14"/>
<dbReference type="GeneID" id="66609278"/>
<dbReference type="STRING" id="722438.F539_00440"/>
<evidence type="ECO:0000256" key="4">
    <source>
        <dbReference type="ARBA" id="ARBA00022989"/>
    </source>
</evidence>
<dbReference type="GO" id="GO:0022857">
    <property type="term" value="F:transmembrane transporter activity"/>
    <property type="evidence" value="ECO:0007669"/>
    <property type="project" value="TreeGrafter"/>
</dbReference>
<feature type="transmembrane region" description="Helical" evidence="8">
    <location>
        <begin position="514"/>
        <end position="539"/>
    </location>
</feature>
<dbReference type="GO" id="GO:0005886">
    <property type="term" value="C:plasma membrane"/>
    <property type="evidence" value="ECO:0007669"/>
    <property type="project" value="UniProtKB-SubCell"/>
</dbReference>
<evidence type="ECO:0000256" key="3">
    <source>
        <dbReference type="ARBA" id="ARBA00022692"/>
    </source>
</evidence>
<feature type="transmembrane region" description="Helical" evidence="8">
    <location>
        <begin position="1349"/>
        <end position="1372"/>
    </location>
</feature>
<evidence type="ECO:0000256" key="6">
    <source>
        <dbReference type="ARBA" id="ARBA00038076"/>
    </source>
</evidence>
<gene>
    <name evidence="10" type="ordered locus">MPNE_0091</name>
</gene>
<evidence type="ECO:0000259" key="9">
    <source>
        <dbReference type="Pfam" id="PF02687"/>
    </source>
</evidence>
<feature type="transmembrane region" description="Helical" evidence="8">
    <location>
        <begin position="559"/>
        <end position="577"/>
    </location>
</feature>
<comment type="subcellular location">
    <subcellularLocation>
        <location evidence="1">Cell membrane</location>
        <topology evidence="1">Multi-pass membrane protein</topology>
    </subcellularLocation>
</comment>
<evidence type="ECO:0000313" key="11">
    <source>
        <dbReference type="Proteomes" id="UP000007756"/>
    </source>
</evidence>
<keyword evidence="3 8" id="KW-0812">Transmembrane</keyword>
<sequence length="1386" mass="154763">MRNLIKNVFRSFRTAKIALIALTFLIFVAVGSFVLLNNTVNNFNASFQHVTEQGQLSNAIINERYDFGKLEFQKTSNDATSSAQPSVSTRSTLTAQKANGANSSFTLTLTPDSRTSFINNALQLKPDVYNSLVTVTFSYGSESDQTKKTQIEEQSKLIAANNLSRALQTDKELLVTGQLEQLKATFRTYKAINITDQGVFKKLIASEPTDQVNRLVLFDGHQLARSRQVEFNELVSQFTQVQAKGKDQLSTTLKNGNYEQLLQAIANNFGSSETELLKEIQDALKQTNSSTTLAQTQSSQQFSKLKNLFDSGSTFTNIAGKLTLQWMEGTNKKQLVIFDPSSYETVVAPGNWSYEQQQGKAVYQDINHWNRIKRLPFNEFEREFQKIDKRYKMLVDKIEYLILGVGITPDFVYPVFSESLLIPNTANEQLYYVNQTGYERTASSFLTNPTETGIVARLPNLNHDLDVINQWAVKNMSWPPNLKAAYSNTDTTNILNLLAARTVFIPNLINTISLVSSFLTIAILLVAIFVTILILVSYLKKNTEQIGILKANGVSGRKINLSLLIFSLIPGIVGSFIGYTLGISMQNVAINLFSNYWFIPTQTSSFSVLGLLFFALLVVLMMSGISLFVGWLILRQDVVKILKHDSEFKVSHLGLWAKWLFAKFGIMTRFRVALAFNAPWKLVFLTLMSALTMMILNLSFATKDAFQVAQTKTTLTQSNHQYEFELASPTEQSGLLKWQLFAELGATDDRTTDAVKLANRRMEIQSVDESKKWKNQQVINFVTDATGFSNDINYLENIVQSKIGLDYSLGFGNVSSNPWKLSETLMPANQASASNTAFQNFLKAIIVIDPNEGGKYIKQTKDEVTVRFLYEIDSSKALKNGNTKSVNKIQKSTAAPQAQQGQSNQLMLDNDFAKFLYKQFNLIKEGGKADPVDLNNFDFANQNQIKRFYSKYNALPPVDYKLAFNVIGLPKETIANQKDAPLFGFLTLQAQLGNDAIKIKGIKDWKLDNTNLGPVLRTNEDEIINQRLFSKPNGIIINSSAAKKYRLKEGSQLHVKIHNGYKRVNAKLVNQDPTLTATFNIVGINNSVHEPEFYTSYKTAATLLQYPNEWIEKQLPFNSFYANSILPFTQSTSLFSESGLFPGTSSFAANNTVLTEVIKKTIEGGKTNSKTDVQKRAAQATANGKDNSSQNNKMNYERLQKALGITSDLDSSKAGEYATILERVYDGLPYNSTISFISNVQANDALFANIANTTQQIQTAAIGIIIPIIMLIVLLVSTTLIQELKKIAIRLKALGYSNPKILLSFLSIYLPLFIFGLLISTPISIYLIALHNQVIFSSAAILLEATLNFPTVILSMLVLSGVLSITFVLNWLELNKIKIAKEIKNS</sequence>
<keyword evidence="4 8" id="KW-1133">Transmembrane helix</keyword>
<feature type="region of interest" description="Disordered" evidence="7">
    <location>
        <begin position="1168"/>
        <end position="1193"/>
    </location>
</feature>
<dbReference type="RefSeq" id="WP_014325326.1">
    <property type="nucleotide sequence ID" value="NZ_CP010546.1"/>
</dbReference>